<dbReference type="InterPro" id="IPR012127">
    <property type="entry name" value="Cyt_c_prime"/>
</dbReference>
<keyword evidence="7" id="KW-1185">Reference proteome</keyword>
<reference evidence="7" key="1">
    <citation type="journal article" date="2019" name="Int. J. Syst. Evol. Microbiol.">
        <title>The Global Catalogue of Microorganisms (GCM) 10K type strain sequencing project: providing services to taxonomists for standard genome sequencing and annotation.</title>
        <authorList>
            <consortium name="The Broad Institute Genomics Platform"/>
            <consortium name="The Broad Institute Genome Sequencing Center for Infectious Disease"/>
            <person name="Wu L."/>
            <person name="Ma J."/>
        </authorList>
    </citation>
    <scope>NUCLEOTIDE SEQUENCE [LARGE SCALE GENOMIC DNA]</scope>
    <source>
        <strain evidence="7">KCTC 62164</strain>
    </source>
</reference>
<dbReference type="Gene3D" id="1.20.120.10">
    <property type="entry name" value="Cytochrome c/b562"/>
    <property type="match status" value="1"/>
</dbReference>
<keyword evidence="5" id="KW-0408">Iron</keyword>
<evidence type="ECO:0000256" key="1">
    <source>
        <dbReference type="ARBA" id="ARBA00022448"/>
    </source>
</evidence>
<keyword evidence="2" id="KW-0349">Heme</keyword>
<keyword evidence="4" id="KW-0249">Electron transport</keyword>
<name>A0ABV7D4Z0_9PROT</name>
<dbReference type="PIRSF" id="PIRSF000027">
    <property type="entry name" value="Cytc_c_prime"/>
    <property type="match status" value="1"/>
</dbReference>
<evidence type="ECO:0000256" key="2">
    <source>
        <dbReference type="ARBA" id="ARBA00022617"/>
    </source>
</evidence>
<proteinExistence type="predicted"/>
<evidence type="ECO:0000313" key="6">
    <source>
        <dbReference type="EMBL" id="MFC3052204.1"/>
    </source>
</evidence>
<dbReference type="Pfam" id="PF01322">
    <property type="entry name" value="Cytochrom_C_2"/>
    <property type="match status" value="1"/>
</dbReference>
<dbReference type="EMBL" id="JBHRSL010000010">
    <property type="protein sequence ID" value="MFC3052204.1"/>
    <property type="molecule type" value="Genomic_DNA"/>
</dbReference>
<dbReference type="Proteomes" id="UP001595444">
    <property type="component" value="Unassembled WGS sequence"/>
</dbReference>
<organism evidence="6 7">
    <name type="scientific">Kordiimonas pumila</name>
    <dbReference type="NCBI Taxonomy" id="2161677"/>
    <lineage>
        <taxon>Bacteria</taxon>
        <taxon>Pseudomonadati</taxon>
        <taxon>Pseudomonadota</taxon>
        <taxon>Alphaproteobacteria</taxon>
        <taxon>Kordiimonadales</taxon>
        <taxon>Kordiimonadaceae</taxon>
        <taxon>Kordiimonas</taxon>
    </lineage>
</organism>
<dbReference type="RefSeq" id="WP_194214111.1">
    <property type="nucleotide sequence ID" value="NZ_CP061205.1"/>
</dbReference>
<dbReference type="InterPro" id="IPR010980">
    <property type="entry name" value="Cyt_c/b562"/>
</dbReference>
<comment type="caution">
    <text evidence="6">The sequence shown here is derived from an EMBL/GenBank/DDBJ whole genome shotgun (WGS) entry which is preliminary data.</text>
</comment>
<dbReference type="PROSITE" id="PS51009">
    <property type="entry name" value="CYTCII"/>
    <property type="match status" value="1"/>
</dbReference>
<evidence type="ECO:0000313" key="7">
    <source>
        <dbReference type="Proteomes" id="UP001595444"/>
    </source>
</evidence>
<sequence length="155" mass="16943">MHLRKLVGIAGITALVAGSLSGTAFGHGDKERFEESQYRHDLMEHANYAISNIVQLIKGKASHDGHLEKLADIMALSASMTKDAFEKDTRGMEGHTSAKDAVWENWEDFAERADKYTADTAAFAEAAKSGDQEATMAAFKKAASNCKSCHDKYQD</sequence>
<evidence type="ECO:0000256" key="4">
    <source>
        <dbReference type="ARBA" id="ARBA00022982"/>
    </source>
</evidence>
<evidence type="ECO:0000256" key="3">
    <source>
        <dbReference type="ARBA" id="ARBA00022723"/>
    </source>
</evidence>
<protein>
    <submittedName>
        <fullName evidence="6">C-type cytochrome</fullName>
    </submittedName>
</protein>
<gene>
    <name evidence="6" type="ORF">ACFOKA_09840</name>
</gene>
<dbReference type="SUPFAM" id="SSF47175">
    <property type="entry name" value="Cytochromes"/>
    <property type="match status" value="1"/>
</dbReference>
<dbReference type="InterPro" id="IPR002321">
    <property type="entry name" value="Cyt_c_II"/>
</dbReference>
<keyword evidence="3" id="KW-0479">Metal-binding</keyword>
<evidence type="ECO:0000256" key="5">
    <source>
        <dbReference type="ARBA" id="ARBA00023004"/>
    </source>
</evidence>
<accession>A0ABV7D4Z0</accession>
<keyword evidence="1" id="KW-0813">Transport</keyword>